<dbReference type="InterPro" id="IPR006558">
    <property type="entry name" value="LamG-like"/>
</dbReference>
<keyword evidence="5" id="KW-1185">Reference proteome</keyword>
<dbReference type="Pfam" id="PF13385">
    <property type="entry name" value="Laminin_G_3"/>
    <property type="match status" value="1"/>
</dbReference>
<dbReference type="OrthoDB" id="9802683at2"/>
<protein>
    <submittedName>
        <fullName evidence="4">LamG domain-containing protein</fullName>
    </submittedName>
</protein>
<dbReference type="Proteomes" id="UP000295511">
    <property type="component" value="Unassembled WGS sequence"/>
</dbReference>
<dbReference type="Gene3D" id="2.60.120.200">
    <property type="match status" value="1"/>
</dbReference>
<name>A0A4R5KMK9_9MICC</name>
<organism evidence="4 5">
    <name type="scientific">Arthrobacter terricola</name>
    <dbReference type="NCBI Taxonomy" id="2547396"/>
    <lineage>
        <taxon>Bacteria</taxon>
        <taxon>Bacillati</taxon>
        <taxon>Actinomycetota</taxon>
        <taxon>Actinomycetes</taxon>
        <taxon>Micrococcales</taxon>
        <taxon>Micrococcaceae</taxon>
        <taxon>Arthrobacter</taxon>
    </lineage>
</organism>
<dbReference type="SMART" id="SM00560">
    <property type="entry name" value="LamGL"/>
    <property type="match status" value="1"/>
</dbReference>
<comment type="caution">
    <text evidence="4">The sequence shown here is derived from an EMBL/GenBank/DDBJ whole genome shotgun (WGS) entry which is preliminary data.</text>
</comment>
<feature type="domain" description="LamG-like jellyroll fold" evidence="3">
    <location>
        <begin position="79"/>
        <end position="212"/>
    </location>
</feature>
<dbReference type="AlphaFoldDB" id="A0A4R5KMK9"/>
<dbReference type="SUPFAM" id="SSF49899">
    <property type="entry name" value="Concanavalin A-like lectins/glucanases"/>
    <property type="match status" value="1"/>
</dbReference>
<evidence type="ECO:0000259" key="3">
    <source>
        <dbReference type="SMART" id="SM00560"/>
    </source>
</evidence>
<dbReference type="InterPro" id="IPR013320">
    <property type="entry name" value="ConA-like_dom_sf"/>
</dbReference>
<proteinExistence type="predicted"/>
<gene>
    <name evidence="4" type="ORF">E1809_08955</name>
</gene>
<evidence type="ECO:0000256" key="2">
    <source>
        <dbReference type="ARBA" id="ARBA00023157"/>
    </source>
</evidence>
<evidence type="ECO:0000313" key="5">
    <source>
        <dbReference type="Proteomes" id="UP000295511"/>
    </source>
</evidence>
<keyword evidence="2" id="KW-1015">Disulfide bond</keyword>
<keyword evidence="1" id="KW-0732">Signal</keyword>
<evidence type="ECO:0000256" key="1">
    <source>
        <dbReference type="ARBA" id="ARBA00022729"/>
    </source>
</evidence>
<evidence type="ECO:0000313" key="4">
    <source>
        <dbReference type="EMBL" id="TDF96841.1"/>
    </source>
</evidence>
<accession>A0A4R5KMK9</accession>
<reference evidence="4 5" key="1">
    <citation type="submission" date="2019-03" db="EMBL/GenBank/DDBJ databases">
        <title>Whole genome sequence of Arthrobacter sp JH1-1.</title>
        <authorList>
            <person name="Trinh H.N."/>
        </authorList>
    </citation>
    <scope>NUCLEOTIDE SEQUENCE [LARGE SCALE GENOMIC DNA]</scope>
    <source>
        <strain evidence="4 5">JH1-1</strain>
    </source>
</reference>
<dbReference type="EMBL" id="SMRU01000009">
    <property type="protein sequence ID" value="TDF96841.1"/>
    <property type="molecule type" value="Genomic_DNA"/>
</dbReference>
<sequence>MAVGYAQVILRDAPASYWRLGDLLSNSSATDTAGTVTGTYSGSISRGMPGAVMGDQDSCTFFLNGYVDMGNQYIMGGTAAWTVEAWVQIQKFNGVGTIAGNYYNGGGGFQGWGLSVSGSGSIEAFRALNGTFNTASTANWAMPLGQWTYCAATYDGTNITLYVNGAQVAQVASSLSVSSAGSVFRIANDGIGLPIQAMVDEVAVYTHALTATQILNHYNAASFLTNAPTYLAAKSDGTQVAQAGQINQSLGMHALTMHNTGTLQVGATGSATPGTTWSLATQWLDQPFTLPAGIDTINRVEVALQALGTGADVTASIQADVSGSPSGTPLASITIPAQFVPVNRARMVSLPLQVSGLTGSAVYHLVLQTAGSSGNTLAAPQGGTGLGTLQTSPTGATWTAQTSVQLIVGVYTGDNPPLRNLRESSTAWVELENSAAGRLVGAYEMIQGARTAHRFQYSGYGRMNQIL</sequence>
<dbReference type="RefSeq" id="WP_133203890.1">
    <property type="nucleotide sequence ID" value="NZ_SMRU01000009.1"/>
</dbReference>